<name>A0ABP9DBA0_9BACT</name>
<feature type="domain" description="Response regulatory" evidence="2">
    <location>
        <begin position="6"/>
        <end position="131"/>
    </location>
</feature>
<dbReference type="PANTHER" id="PTHR44520:SF2">
    <property type="entry name" value="RESPONSE REGULATOR RCP1"/>
    <property type="match status" value="1"/>
</dbReference>
<dbReference type="InterPro" id="IPR001789">
    <property type="entry name" value="Sig_transdc_resp-reg_receiver"/>
</dbReference>
<keyword evidence="4" id="KW-1185">Reference proteome</keyword>
<feature type="modified residue" description="4-aspartylphosphate" evidence="1">
    <location>
        <position position="64"/>
    </location>
</feature>
<dbReference type="EMBL" id="BAABJX010000020">
    <property type="protein sequence ID" value="GAA4828538.1"/>
    <property type="molecule type" value="Genomic_DNA"/>
</dbReference>
<dbReference type="SMART" id="SM00448">
    <property type="entry name" value="REC"/>
    <property type="match status" value="1"/>
</dbReference>
<evidence type="ECO:0000256" key="1">
    <source>
        <dbReference type="PROSITE-ProRule" id="PRU00169"/>
    </source>
</evidence>
<dbReference type="CDD" id="cd17557">
    <property type="entry name" value="REC_Rcp-like"/>
    <property type="match status" value="1"/>
</dbReference>
<dbReference type="InterPro" id="IPR011006">
    <property type="entry name" value="CheY-like_superfamily"/>
</dbReference>
<organism evidence="3 4">
    <name type="scientific">Algivirga pacifica</name>
    <dbReference type="NCBI Taxonomy" id="1162670"/>
    <lineage>
        <taxon>Bacteria</taxon>
        <taxon>Pseudomonadati</taxon>
        <taxon>Bacteroidota</taxon>
        <taxon>Cytophagia</taxon>
        <taxon>Cytophagales</taxon>
        <taxon>Flammeovirgaceae</taxon>
        <taxon>Algivirga</taxon>
    </lineage>
</organism>
<dbReference type="InterPro" id="IPR052893">
    <property type="entry name" value="TCS_response_regulator"/>
</dbReference>
<dbReference type="PROSITE" id="PS50110">
    <property type="entry name" value="RESPONSE_REGULATORY"/>
    <property type="match status" value="1"/>
</dbReference>
<evidence type="ECO:0000313" key="3">
    <source>
        <dbReference type="EMBL" id="GAA4828538.1"/>
    </source>
</evidence>
<comment type="caution">
    <text evidence="3">The sequence shown here is derived from an EMBL/GenBank/DDBJ whole genome shotgun (WGS) entry which is preliminary data.</text>
</comment>
<reference evidence="4" key="1">
    <citation type="journal article" date="2019" name="Int. J. Syst. Evol. Microbiol.">
        <title>The Global Catalogue of Microorganisms (GCM) 10K type strain sequencing project: providing services to taxonomists for standard genome sequencing and annotation.</title>
        <authorList>
            <consortium name="The Broad Institute Genomics Platform"/>
            <consortium name="The Broad Institute Genome Sequencing Center for Infectious Disease"/>
            <person name="Wu L."/>
            <person name="Ma J."/>
        </authorList>
    </citation>
    <scope>NUCLEOTIDE SEQUENCE [LARGE SCALE GENOMIC DNA]</scope>
    <source>
        <strain evidence="4">JCM 18326</strain>
    </source>
</reference>
<dbReference type="Proteomes" id="UP001500298">
    <property type="component" value="Unassembled WGS sequence"/>
</dbReference>
<proteinExistence type="predicted"/>
<protein>
    <submittedName>
        <fullName evidence="3">Response regulator</fullName>
    </submittedName>
</protein>
<keyword evidence="1" id="KW-0597">Phosphoprotein</keyword>
<evidence type="ECO:0000259" key="2">
    <source>
        <dbReference type="PROSITE" id="PS50110"/>
    </source>
</evidence>
<gene>
    <name evidence="3" type="ORF">GCM10023331_12000</name>
</gene>
<dbReference type="PANTHER" id="PTHR44520">
    <property type="entry name" value="RESPONSE REGULATOR RCP1-RELATED"/>
    <property type="match status" value="1"/>
</dbReference>
<dbReference type="SUPFAM" id="SSF52172">
    <property type="entry name" value="CheY-like"/>
    <property type="match status" value="1"/>
</dbReference>
<dbReference type="RefSeq" id="WP_345370056.1">
    <property type="nucleotide sequence ID" value="NZ_BAABJX010000020.1"/>
</dbReference>
<sequence>MERKINIFLVEDHYPDIVMMKKAFERNDLQVSMSMARDGEEAIAYLKRSETEQTVIMPDLIILDINLPKRSGYEVLQEVKNSARLSLIPVLILTSSKAEEDIRKSYQMQANTYMMKPESLKEYDAIVQGIKSFWLKVVND</sequence>
<evidence type="ECO:0000313" key="4">
    <source>
        <dbReference type="Proteomes" id="UP001500298"/>
    </source>
</evidence>
<dbReference type="Pfam" id="PF00072">
    <property type="entry name" value="Response_reg"/>
    <property type="match status" value="1"/>
</dbReference>
<dbReference type="Gene3D" id="3.40.50.2300">
    <property type="match status" value="1"/>
</dbReference>
<accession>A0ABP9DBA0</accession>